<evidence type="ECO:0000313" key="1">
    <source>
        <dbReference type="EMBL" id="VDM17594.1"/>
    </source>
</evidence>
<reference evidence="3" key="1">
    <citation type="submission" date="2017-02" db="UniProtKB">
        <authorList>
            <consortium name="WormBaseParasite"/>
        </authorList>
    </citation>
    <scope>IDENTIFICATION</scope>
</reference>
<dbReference type="AlphaFoldDB" id="A0A0R3WKE7"/>
<proteinExistence type="predicted"/>
<sequence>MLEGGGEMGTREMAGTIRCDVCGCILRNLNFQITKPYSIIAERLTTALRWESPQQLNAIVLTYLLTYFPLSRRFYVPSSQVLSVGPDERKQVRIEKWLTFCRIDSQALLHVLEDDTILKAL</sequence>
<evidence type="ECO:0000313" key="2">
    <source>
        <dbReference type="Proteomes" id="UP000274429"/>
    </source>
</evidence>
<accession>A0A0R3WKE7</accession>
<keyword evidence="2" id="KW-1185">Reference proteome</keyword>
<dbReference type="WBParaSite" id="TTAC_0000118501-mRNA-1">
    <property type="protein sequence ID" value="TTAC_0000118501-mRNA-1"/>
    <property type="gene ID" value="TTAC_0000118501"/>
</dbReference>
<dbReference type="Proteomes" id="UP000274429">
    <property type="component" value="Unassembled WGS sequence"/>
</dbReference>
<evidence type="ECO:0000313" key="3">
    <source>
        <dbReference type="WBParaSite" id="TTAC_0000118501-mRNA-1"/>
    </source>
</evidence>
<dbReference type="EMBL" id="UYWX01000207">
    <property type="protein sequence ID" value="VDM17594.1"/>
    <property type="molecule type" value="Genomic_DNA"/>
</dbReference>
<reference evidence="1 2" key="2">
    <citation type="submission" date="2018-11" db="EMBL/GenBank/DDBJ databases">
        <authorList>
            <consortium name="Pathogen Informatics"/>
        </authorList>
    </citation>
    <scope>NUCLEOTIDE SEQUENCE [LARGE SCALE GENOMIC DNA]</scope>
</reference>
<gene>
    <name evidence="1" type="ORF">TTAC_LOCUS1186</name>
</gene>
<organism evidence="3">
    <name type="scientific">Hydatigena taeniaeformis</name>
    <name type="common">Feline tapeworm</name>
    <name type="synonym">Taenia taeniaeformis</name>
    <dbReference type="NCBI Taxonomy" id="6205"/>
    <lineage>
        <taxon>Eukaryota</taxon>
        <taxon>Metazoa</taxon>
        <taxon>Spiralia</taxon>
        <taxon>Lophotrochozoa</taxon>
        <taxon>Platyhelminthes</taxon>
        <taxon>Cestoda</taxon>
        <taxon>Eucestoda</taxon>
        <taxon>Cyclophyllidea</taxon>
        <taxon>Taeniidae</taxon>
        <taxon>Hydatigera</taxon>
    </lineage>
</organism>
<name>A0A0R3WKE7_HYDTA</name>
<protein>
    <submittedName>
        <fullName evidence="3">Zf-RVT domain-containing protein</fullName>
    </submittedName>
</protein>